<proteinExistence type="predicted"/>
<dbReference type="InterPro" id="IPR036886">
    <property type="entry name" value="Villin_headpiece_dom_sf"/>
</dbReference>
<sequence>MHSGAALESQLYAGKIKVGYFLDRPRRVVGRAHEKRGYKPFNNNSDIPVSTTFAGGLRYAASYSPHLRRSLPNMAHSMSTEPAKIYPYHLLLITNYRLPADVDRLNLERHLSDTEFEAVLQLNRVEFYRLPQWRRNDLKRRARLF</sequence>
<dbReference type="SUPFAM" id="SSF47050">
    <property type="entry name" value="VHP, Villin headpiece domain"/>
    <property type="match status" value="1"/>
</dbReference>
<dbReference type="PANTHER" id="PTHR24213">
    <property type="entry name" value="ACTIN-BINDING LIM PROTEIN"/>
    <property type="match status" value="1"/>
</dbReference>
<dbReference type="Pfam" id="PF02209">
    <property type="entry name" value="VHP"/>
    <property type="match status" value="1"/>
</dbReference>
<dbReference type="InterPro" id="IPR003128">
    <property type="entry name" value="Villin_headpiece"/>
</dbReference>
<protein>
    <recommendedName>
        <fullName evidence="1">HP domain-containing protein</fullName>
    </recommendedName>
</protein>
<reference evidence="2 3" key="1">
    <citation type="journal article" date="2022" name="Allergy">
        <title>Genome assembly and annotation of Periplaneta americana reveal a comprehensive cockroach allergen profile.</title>
        <authorList>
            <person name="Wang L."/>
            <person name="Xiong Q."/>
            <person name="Saelim N."/>
            <person name="Wang L."/>
            <person name="Nong W."/>
            <person name="Wan A.T."/>
            <person name="Shi M."/>
            <person name="Liu X."/>
            <person name="Cao Q."/>
            <person name="Hui J.H.L."/>
            <person name="Sookrung N."/>
            <person name="Leung T.F."/>
            <person name="Tungtrongchitr A."/>
            <person name="Tsui S.K.W."/>
        </authorList>
    </citation>
    <scope>NUCLEOTIDE SEQUENCE [LARGE SCALE GENOMIC DNA]</scope>
    <source>
        <strain evidence="2">PWHHKU_190912</strain>
    </source>
</reference>
<evidence type="ECO:0000313" key="3">
    <source>
        <dbReference type="Proteomes" id="UP001148838"/>
    </source>
</evidence>
<keyword evidence="3" id="KW-1185">Reference proteome</keyword>
<evidence type="ECO:0000259" key="1">
    <source>
        <dbReference type="PROSITE" id="PS51089"/>
    </source>
</evidence>
<comment type="caution">
    <text evidence="2">The sequence shown here is derived from an EMBL/GenBank/DDBJ whole genome shotgun (WGS) entry which is preliminary data.</text>
</comment>
<gene>
    <name evidence="2" type="ORF">ANN_15267</name>
</gene>
<name>A0ABQ8SGU3_PERAM</name>
<evidence type="ECO:0000313" key="2">
    <source>
        <dbReference type="EMBL" id="KAJ4433010.1"/>
    </source>
</evidence>
<dbReference type="SMART" id="SM00153">
    <property type="entry name" value="VHP"/>
    <property type="match status" value="1"/>
</dbReference>
<dbReference type="Proteomes" id="UP001148838">
    <property type="component" value="Unassembled WGS sequence"/>
</dbReference>
<feature type="domain" description="HP" evidence="1">
    <location>
        <begin position="80"/>
        <end position="145"/>
    </location>
</feature>
<dbReference type="Gene3D" id="1.10.950.10">
    <property type="entry name" value="Villin headpiece domain"/>
    <property type="match status" value="1"/>
</dbReference>
<organism evidence="2 3">
    <name type="scientific">Periplaneta americana</name>
    <name type="common">American cockroach</name>
    <name type="synonym">Blatta americana</name>
    <dbReference type="NCBI Taxonomy" id="6978"/>
    <lineage>
        <taxon>Eukaryota</taxon>
        <taxon>Metazoa</taxon>
        <taxon>Ecdysozoa</taxon>
        <taxon>Arthropoda</taxon>
        <taxon>Hexapoda</taxon>
        <taxon>Insecta</taxon>
        <taxon>Pterygota</taxon>
        <taxon>Neoptera</taxon>
        <taxon>Polyneoptera</taxon>
        <taxon>Dictyoptera</taxon>
        <taxon>Blattodea</taxon>
        <taxon>Blattoidea</taxon>
        <taxon>Blattidae</taxon>
        <taxon>Blattinae</taxon>
        <taxon>Periplaneta</taxon>
    </lineage>
</organism>
<dbReference type="PANTHER" id="PTHR24213:SF9">
    <property type="entry name" value="UNCOORDINATED 115A, ISOFORM B-RELATED"/>
    <property type="match status" value="1"/>
</dbReference>
<accession>A0ABQ8SGU3</accession>
<dbReference type="PROSITE" id="PS51089">
    <property type="entry name" value="HP"/>
    <property type="match status" value="1"/>
</dbReference>
<dbReference type="EMBL" id="JAJSOF020000027">
    <property type="protein sequence ID" value="KAJ4433010.1"/>
    <property type="molecule type" value="Genomic_DNA"/>
</dbReference>
<dbReference type="InterPro" id="IPR051618">
    <property type="entry name" value="Actin-binding_LIM"/>
</dbReference>